<feature type="transmembrane region" description="Helical" evidence="8">
    <location>
        <begin position="389"/>
        <end position="407"/>
    </location>
</feature>
<keyword evidence="11" id="KW-1185">Reference proteome</keyword>
<evidence type="ECO:0000256" key="1">
    <source>
        <dbReference type="ARBA" id="ARBA00004651"/>
    </source>
</evidence>
<feature type="transmembrane region" description="Helical" evidence="8">
    <location>
        <begin position="541"/>
        <end position="562"/>
    </location>
</feature>
<feature type="transmembrane region" description="Helical" evidence="8">
    <location>
        <begin position="477"/>
        <end position="497"/>
    </location>
</feature>
<dbReference type="NCBIfam" id="TIGR03802">
    <property type="entry name" value="Asp_Ala_antiprt"/>
    <property type="match status" value="1"/>
</dbReference>
<keyword evidence="3" id="KW-0813">Transport</keyword>
<keyword evidence="4" id="KW-1003">Cell membrane</keyword>
<protein>
    <submittedName>
        <fullName evidence="10">Aspartate-alanine antiporter</fullName>
    </submittedName>
</protein>
<evidence type="ECO:0000256" key="8">
    <source>
        <dbReference type="SAM" id="Phobius"/>
    </source>
</evidence>
<dbReference type="PANTHER" id="PTHR30445:SF9">
    <property type="match status" value="1"/>
</dbReference>
<evidence type="ECO:0000256" key="2">
    <source>
        <dbReference type="ARBA" id="ARBA00009854"/>
    </source>
</evidence>
<dbReference type="PANTHER" id="PTHR30445">
    <property type="entry name" value="K(+)_H(+) ANTIPORTER SUBUNIT KHTT"/>
    <property type="match status" value="1"/>
</dbReference>
<evidence type="ECO:0000256" key="3">
    <source>
        <dbReference type="ARBA" id="ARBA00022448"/>
    </source>
</evidence>
<accession>A0A261UGZ3</accession>
<feature type="transmembrane region" description="Helical" evidence="8">
    <location>
        <begin position="509"/>
        <end position="529"/>
    </location>
</feature>
<dbReference type="OrthoDB" id="8611026at2"/>
<evidence type="ECO:0000256" key="4">
    <source>
        <dbReference type="ARBA" id="ARBA00022475"/>
    </source>
</evidence>
<feature type="transmembrane region" description="Helical" evidence="8">
    <location>
        <begin position="95"/>
        <end position="115"/>
    </location>
</feature>
<evidence type="ECO:0000259" key="9">
    <source>
        <dbReference type="Pfam" id="PF06826"/>
    </source>
</evidence>
<evidence type="ECO:0000313" key="11">
    <source>
        <dbReference type="Proteomes" id="UP000215767"/>
    </source>
</evidence>
<dbReference type="SUPFAM" id="SSF116726">
    <property type="entry name" value="TrkA C-terminal domain-like"/>
    <property type="match status" value="2"/>
</dbReference>
<dbReference type="InterPro" id="IPR022457">
    <property type="entry name" value="Asp_Ala_antiprt"/>
</dbReference>
<feature type="transmembrane region" description="Helical" evidence="8">
    <location>
        <begin position="64"/>
        <end position="83"/>
    </location>
</feature>
<dbReference type="InterPro" id="IPR006512">
    <property type="entry name" value="YidE_YbjL"/>
</dbReference>
<gene>
    <name evidence="10" type="ORF">CAL28_14910</name>
</gene>
<reference evidence="11" key="1">
    <citation type="submission" date="2017-05" db="EMBL/GenBank/DDBJ databases">
        <title>Complete and WGS of Bordetella genogroups.</title>
        <authorList>
            <person name="Spilker T."/>
            <person name="Lipuma J."/>
        </authorList>
    </citation>
    <scope>NUCLEOTIDE SEQUENCE [LARGE SCALE GENOMIC DNA]</scope>
    <source>
        <strain evidence="11">AU8856</strain>
    </source>
</reference>
<feature type="transmembrane region" description="Helical" evidence="8">
    <location>
        <begin position="156"/>
        <end position="183"/>
    </location>
</feature>
<keyword evidence="7 8" id="KW-0472">Membrane</keyword>
<dbReference type="GO" id="GO:0005886">
    <property type="term" value="C:plasma membrane"/>
    <property type="evidence" value="ECO:0007669"/>
    <property type="project" value="UniProtKB-SubCell"/>
</dbReference>
<evidence type="ECO:0000256" key="5">
    <source>
        <dbReference type="ARBA" id="ARBA00022692"/>
    </source>
</evidence>
<feature type="domain" description="YidE/YbjL duplication" evidence="9">
    <location>
        <begin position="392"/>
        <end position="560"/>
    </location>
</feature>
<sequence>MSLDWIGTLLRGSPELAMFVAVPVGYVLGNIKFGSFSLGTVSGALIAGLVIGQAHVEINRELRWSLFYLFLFANGYSAGPQFFQALKRDGLKPMALSIVVTVVAVAVALGMGRLLRLDAGMTAGLFGGALTQSSVMGTATGAIMDLPIPADMQKLLASHVAVADALTYVFGAIGPIIFLSVVAPRIFRIDLRKEAALLEEQYGIKTSVEGVLSGYQKFAARAYLVQPNAAFNGKRVDESEHACPGYRYFVERLRRGDSDIEVRPDAVLLPGDVVVVHGRTEAMVTVGPMFGKELHEPSLLDFPVEILRVMITSKAICGPTLKDLVEGKILDLRGVGMRSLTRGGQDIPFGASTRLNRGDIVELVGPMHAVERVATEMGQPLRPATSTNLSILGFGILIGALIGLPYLDIGALKLTLGASVGVLLAGLLFGWLRTVRPKMGEIPQPALDFMITFGLAAFVAGAGLQAGPEFVRAVKELGVGLVLAGMAVTVTPMLAALLVGRYVLKMNPLLLLGALAGAQTFTAALAALQEKAGSRIPVLGYTVPYATSNILLTTCGAVIVALV</sequence>
<keyword evidence="6 8" id="KW-1133">Transmembrane helix</keyword>
<feature type="transmembrane region" description="Helical" evidence="8">
    <location>
        <begin position="33"/>
        <end position="52"/>
    </location>
</feature>
<evidence type="ECO:0000256" key="7">
    <source>
        <dbReference type="ARBA" id="ARBA00023136"/>
    </source>
</evidence>
<feature type="transmembrane region" description="Helical" evidence="8">
    <location>
        <begin position="122"/>
        <end position="144"/>
    </location>
</feature>
<comment type="similarity">
    <text evidence="2">Belongs to the AAE transporter (TC 2.A.81) family.</text>
</comment>
<dbReference type="Proteomes" id="UP000215767">
    <property type="component" value="Unassembled WGS sequence"/>
</dbReference>
<feature type="domain" description="YidE/YbjL duplication" evidence="9">
    <location>
        <begin position="17"/>
        <end position="183"/>
    </location>
</feature>
<dbReference type="InterPro" id="IPR050144">
    <property type="entry name" value="AAE_transporter"/>
</dbReference>
<organism evidence="10 11">
    <name type="scientific">Bordetella genomosp. 11</name>
    <dbReference type="NCBI Taxonomy" id="1416808"/>
    <lineage>
        <taxon>Bacteria</taxon>
        <taxon>Pseudomonadati</taxon>
        <taxon>Pseudomonadota</taxon>
        <taxon>Betaproteobacteria</taxon>
        <taxon>Burkholderiales</taxon>
        <taxon>Alcaligenaceae</taxon>
        <taxon>Bordetella</taxon>
    </lineage>
</organism>
<dbReference type="InterPro" id="IPR036721">
    <property type="entry name" value="RCK_C_sf"/>
</dbReference>
<dbReference type="Pfam" id="PF06826">
    <property type="entry name" value="Asp-Al_Ex"/>
    <property type="match status" value="2"/>
</dbReference>
<proteinExistence type="inferred from homology"/>
<evidence type="ECO:0000256" key="6">
    <source>
        <dbReference type="ARBA" id="ARBA00022989"/>
    </source>
</evidence>
<dbReference type="AlphaFoldDB" id="A0A261UGZ3"/>
<dbReference type="GO" id="GO:0006813">
    <property type="term" value="P:potassium ion transport"/>
    <property type="evidence" value="ECO:0007669"/>
    <property type="project" value="InterPro"/>
</dbReference>
<dbReference type="RefSeq" id="WP_094842089.1">
    <property type="nucleotide sequence ID" value="NZ_NEVS01000004.1"/>
</dbReference>
<dbReference type="NCBIfam" id="TIGR01625">
    <property type="entry name" value="YidE_YbjL_dupl"/>
    <property type="match status" value="1"/>
</dbReference>
<comment type="subcellular location">
    <subcellularLocation>
        <location evidence="1">Cell membrane</location>
        <topology evidence="1">Multi-pass membrane protein</topology>
    </subcellularLocation>
</comment>
<comment type="caution">
    <text evidence="10">The sequence shown here is derived from an EMBL/GenBank/DDBJ whole genome shotgun (WGS) entry which is preliminary data.</text>
</comment>
<dbReference type="EMBL" id="NEVS01000004">
    <property type="protein sequence ID" value="OZI60682.1"/>
    <property type="molecule type" value="Genomic_DNA"/>
</dbReference>
<feature type="transmembrane region" description="Helical" evidence="8">
    <location>
        <begin position="446"/>
        <end position="465"/>
    </location>
</feature>
<name>A0A261UGZ3_9BORD</name>
<dbReference type="GO" id="GO:0022857">
    <property type="term" value="F:transmembrane transporter activity"/>
    <property type="evidence" value="ECO:0007669"/>
    <property type="project" value="InterPro"/>
</dbReference>
<evidence type="ECO:0000313" key="10">
    <source>
        <dbReference type="EMBL" id="OZI60682.1"/>
    </source>
</evidence>
<keyword evidence="5 8" id="KW-0812">Transmembrane</keyword>
<feature type="transmembrane region" description="Helical" evidence="8">
    <location>
        <begin position="413"/>
        <end position="434"/>
    </location>
</feature>